<gene>
    <name evidence="2" type="ORF">CBG54_04445</name>
</gene>
<dbReference type="InterPro" id="IPR036890">
    <property type="entry name" value="HATPase_C_sf"/>
</dbReference>
<dbReference type="Proteomes" id="UP000224182">
    <property type="component" value="Unassembled WGS sequence"/>
</dbReference>
<dbReference type="Gene3D" id="3.30.565.10">
    <property type="entry name" value="Histidine kinase-like ATPase, C-terminal domain"/>
    <property type="match status" value="2"/>
</dbReference>
<dbReference type="InterPro" id="IPR003594">
    <property type="entry name" value="HATPase_dom"/>
</dbReference>
<dbReference type="SUPFAM" id="SSF55874">
    <property type="entry name" value="ATPase domain of HSP90 chaperone/DNA topoisomerase II/histidine kinase"/>
    <property type="match status" value="2"/>
</dbReference>
<dbReference type="Pfam" id="PF13589">
    <property type="entry name" value="HATPase_c_3"/>
    <property type="match status" value="1"/>
</dbReference>
<dbReference type="EMBL" id="NIRN01000001">
    <property type="protein sequence ID" value="PHI06322.1"/>
    <property type="molecule type" value="Genomic_DNA"/>
</dbReference>
<feature type="domain" description="Histidine kinase/HSP90-like ATPase" evidence="1">
    <location>
        <begin position="605"/>
        <end position="696"/>
    </location>
</feature>
<evidence type="ECO:0000313" key="3">
    <source>
        <dbReference type="Proteomes" id="UP000224182"/>
    </source>
</evidence>
<name>A0A2C6C9X5_FUSNP</name>
<protein>
    <recommendedName>
        <fullName evidence="1">Histidine kinase/HSP90-like ATPase domain-containing protein</fullName>
    </recommendedName>
</protein>
<sequence length="714" mass="83522">MEELKYVIEDRTIAELLGVQNFTNAESAILELVKNAYDAEVLNLTIKFNENQLIIEDDGIGMSAEDIKKYWMHVGKSQKKYNIIDKNNKNRVLAGSKGLGRFALARLGESVRLFSKKENNNSVVWSTDWNSSKLDYDNTFNKIGTKIIIDNLRDKWSKRKIENLVDFLQKIYNDDSMKIKLLYNNEEKIIKKYFLEPILGENCTTNINLFYDSIKRNLTIEIKSDEFQEEANKYCPNIDLKFQNFIINLSDELKGDFDLDNDEIDTVLTEIGNFKAQFYFYIASSTQEVEKFLYKYKIIPNPLKSGIILYRNAFGISSYEGNKDWLGLGKRARKSPAAASHPTGAWRVRENQLSGMIEIDKKDNKKLQELSNRQGLEENIYYQVFIEIINRGIKEFERYRQEIIRKIVKNNKNSLMLEKKESIISKIISNPKSLEKLSIDDKKELVTELKNERDLQIKSEKDKKEIEERYKYDVQILNVLATNGLKASSIAHEMKNDRNTIAFNNEYIIDALKEYKMWDILNTEEKTEIEYKNVPYLLDKNSRATRKILLFMDSMLDNIEKKQFQIALKNIVDIVDKIKEIWEKDYSWINIEVKSDRNINFELSEDTLHVVFDNLILNSIQQNEEKQNLDIKIYIEQIESLIKFKYTDNGKGLEKKYLLNPKKILEVHETSRKNGHGLGMWILNNTINISGGEILSIEGEQSFSIEFTLGRRIK</sequence>
<evidence type="ECO:0000313" key="2">
    <source>
        <dbReference type="EMBL" id="PHI06322.1"/>
    </source>
</evidence>
<reference evidence="2 3" key="1">
    <citation type="submission" date="2017-06" db="EMBL/GenBank/DDBJ databases">
        <title>Draft genome sequence of Fusobacterium nucleatum subsp. polymorphum KCOM 1271 (=ChDC F305).</title>
        <authorList>
            <person name="Kook J.-K."/>
            <person name="Park S.-N."/>
            <person name="Lim Y.K."/>
            <person name="Roh H."/>
        </authorList>
    </citation>
    <scope>NUCLEOTIDE SEQUENCE [LARGE SCALE GENOMIC DNA]</scope>
    <source>
        <strain evidence="3">KCOM 1271 (ChDC F305)</strain>
    </source>
</reference>
<accession>A0A2C6C9X5</accession>
<comment type="caution">
    <text evidence="2">The sequence shown here is derived from an EMBL/GenBank/DDBJ whole genome shotgun (WGS) entry which is preliminary data.</text>
</comment>
<dbReference type="Pfam" id="PF02518">
    <property type="entry name" value="HATPase_c"/>
    <property type="match status" value="1"/>
</dbReference>
<proteinExistence type="predicted"/>
<dbReference type="AlphaFoldDB" id="A0A2C6C9X5"/>
<evidence type="ECO:0000259" key="1">
    <source>
        <dbReference type="Pfam" id="PF02518"/>
    </source>
</evidence>
<dbReference type="RefSeq" id="WP_098973858.1">
    <property type="nucleotide sequence ID" value="NZ_CP077110.1"/>
</dbReference>
<organism evidence="2 3">
    <name type="scientific">Fusobacterium nucleatum subsp. polymorphum</name>
    <name type="common">Fusobacterium polymorphum</name>
    <dbReference type="NCBI Taxonomy" id="76857"/>
    <lineage>
        <taxon>Bacteria</taxon>
        <taxon>Fusobacteriati</taxon>
        <taxon>Fusobacteriota</taxon>
        <taxon>Fusobacteriia</taxon>
        <taxon>Fusobacteriales</taxon>
        <taxon>Fusobacteriaceae</taxon>
        <taxon>Fusobacterium</taxon>
    </lineage>
</organism>